<dbReference type="InterPro" id="IPR012905">
    <property type="entry name" value="PA-IL"/>
</dbReference>
<organism evidence="1 2">
    <name type="scientific">Xenorhabdus doucetiae</name>
    <dbReference type="NCBI Taxonomy" id="351671"/>
    <lineage>
        <taxon>Bacteria</taxon>
        <taxon>Pseudomonadati</taxon>
        <taxon>Pseudomonadota</taxon>
        <taxon>Gammaproteobacteria</taxon>
        <taxon>Enterobacterales</taxon>
        <taxon>Morganellaceae</taxon>
        <taxon>Xenorhabdus</taxon>
    </lineage>
</organism>
<keyword evidence="2" id="KW-1185">Reference proteome</keyword>
<evidence type="ECO:0000313" key="1">
    <source>
        <dbReference type="EMBL" id="TYP00462.1"/>
    </source>
</evidence>
<proteinExistence type="predicted"/>
<dbReference type="Proteomes" id="UP000324170">
    <property type="component" value="Unassembled WGS sequence"/>
</dbReference>
<accession>A0ABY3NND6</accession>
<evidence type="ECO:0000313" key="2">
    <source>
        <dbReference type="Proteomes" id="UP000324170"/>
    </source>
</evidence>
<reference evidence="1 2" key="1">
    <citation type="submission" date="2019-07" db="EMBL/GenBank/DDBJ databases">
        <title>Genomic Encyclopedia of Type Strains, Phase I: the one thousand microbial genomes (KMG-I) project.</title>
        <authorList>
            <person name="Kyrpides N."/>
        </authorList>
    </citation>
    <scope>NUCLEOTIDE SEQUENCE [LARGE SCALE GENOMIC DNA]</scope>
    <source>
        <strain evidence="1 2">DSM 17909</strain>
    </source>
</reference>
<sequence>MLNSWSGVVSANLEQGQPTGLLIKAGNVISVVARGWVKYALADNASASPEGTMPMYQPVSLYGLKLPIKLTKLGMESYEEEFP</sequence>
<dbReference type="Gene3D" id="2.60.120.430">
    <property type="entry name" value="Galactose-binding lectin"/>
    <property type="match status" value="1"/>
</dbReference>
<comment type="caution">
    <text evidence="1">The sequence shown here is derived from an EMBL/GenBank/DDBJ whole genome shotgun (WGS) entry which is preliminary data.</text>
</comment>
<dbReference type="RefSeq" id="WP_331710065.1">
    <property type="nucleotide sequence ID" value="NZ_CAWMED010000001.1"/>
</dbReference>
<name>A0ABY3NND6_9GAMM</name>
<protein>
    <submittedName>
        <fullName evidence="1">PA-IL-like protein</fullName>
    </submittedName>
</protein>
<dbReference type="InterPro" id="IPR008979">
    <property type="entry name" value="Galactose-bd-like_sf"/>
</dbReference>
<dbReference type="EMBL" id="VNHN01000063">
    <property type="protein sequence ID" value="TYP00462.1"/>
    <property type="molecule type" value="Genomic_DNA"/>
</dbReference>
<dbReference type="Pfam" id="PF07828">
    <property type="entry name" value="PA-IL"/>
    <property type="match status" value="1"/>
</dbReference>
<dbReference type="SUPFAM" id="SSF49785">
    <property type="entry name" value="Galactose-binding domain-like"/>
    <property type="match status" value="1"/>
</dbReference>
<gene>
    <name evidence="1" type="ORF">LY16_02991</name>
</gene>